<keyword evidence="11" id="KW-1185">Reference proteome</keyword>
<evidence type="ECO:0000256" key="1">
    <source>
        <dbReference type="ARBA" id="ARBA00004123"/>
    </source>
</evidence>
<evidence type="ECO:0000256" key="2">
    <source>
        <dbReference type="ARBA" id="ARBA00005635"/>
    </source>
</evidence>
<dbReference type="PANTHER" id="PTHR13114:SF7">
    <property type="entry name" value="MEDIATOR OF RNA POLYMERASE II TRANSCRIPTION SUBUNIT 17"/>
    <property type="match status" value="1"/>
</dbReference>
<feature type="compositionally biased region" description="Basic and acidic residues" evidence="9">
    <location>
        <begin position="172"/>
        <end position="185"/>
    </location>
</feature>
<comment type="similarity">
    <text evidence="2 8">Belongs to the Mediator complex subunit 17 family.</text>
</comment>
<comment type="function">
    <text evidence="8">Component of the Mediator complex, a coactivator involved in the regulated transcription of nearly all RNA polymerase II-dependent genes. Mediator functions as a bridge to convey information from gene-specific regulatory proteins to the basal RNA polymerase II transcription machinery. Mediator is recruited to promoters by direct interactions with regulatory proteins and serves as a scaffold for the assembly of a functional preinitiation complex with RNA polymerase II and the general transcription factors.</text>
</comment>
<dbReference type="GO" id="GO:0003712">
    <property type="term" value="F:transcription coregulator activity"/>
    <property type="evidence" value="ECO:0007669"/>
    <property type="project" value="InterPro"/>
</dbReference>
<dbReference type="InterPro" id="IPR019313">
    <property type="entry name" value="Mediator_Med17"/>
</dbReference>
<evidence type="ECO:0000256" key="6">
    <source>
        <dbReference type="ARBA" id="ARBA00023242"/>
    </source>
</evidence>
<dbReference type="GO" id="GO:0016592">
    <property type="term" value="C:mediator complex"/>
    <property type="evidence" value="ECO:0007669"/>
    <property type="project" value="InterPro"/>
</dbReference>
<organism evidence="10 11">
    <name type="scientific">Viridothelium virens</name>
    <name type="common">Speckled blister lichen</name>
    <name type="synonym">Trypethelium virens</name>
    <dbReference type="NCBI Taxonomy" id="1048519"/>
    <lineage>
        <taxon>Eukaryota</taxon>
        <taxon>Fungi</taxon>
        <taxon>Dikarya</taxon>
        <taxon>Ascomycota</taxon>
        <taxon>Pezizomycotina</taxon>
        <taxon>Dothideomycetes</taxon>
        <taxon>Dothideomycetes incertae sedis</taxon>
        <taxon>Trypetheliales</taxon>
        <taxon>Trypetheliaceae</taxon>
        <taxon>Viridothelium</taxon>
    </lineage>
</organism>
<dbReference type="GO" id="GO:0006357">
    <property type="term" value="P:regulation of transcription by RNA polymerase II"/>
    <property type="evidence" value="ECO:0007669"/>
    <property type="project" value="InterPro"/>
</dbReference>
<feature type="compositionally biased region" description="Polar residues" evidence="9">
    <location>
        <begin position="1"/>
        <end position="13"/>
    </location>
</feature>
<dbReference type="PANTHER" id="PTHR13114">
    <property type="entry name" value="MEDIATOR OF RNA POLYMERASE II TRANSCRIPTION SUBUNIT 17"/>
    <property type="match status" value="1"/>
</dbReference>
<dbReference type="Pfam" id="PF10156">
    <property type="entry name" value="Med17"/>
    <property type="match status" value="2"/>
</dbReference>
<dbReference type="Proteomes" id="UP000800092">
    <property type="component" value="Unassembled WGS sequence"/>
</dbReference>
<evidence type="ECO:0000256" key="8">
    <source>
        <dbReference type="RuleBase" id="RU364140"/>
    </source>
</evidence>
<feature type="region of interest" description="Disordered" evidence="9">
    <location>
        <begin position="605"/>
        <end position="625"/>
    </location>
</feature>
<comment type="subcellular location">
    <subcellularLocation>
        <location evidence="1 8">Nucleus</location>
    </subcellularLocation>
</comment>
<evidence type="ECO:0000256" key="4">
    <source>
        <dbReference type="ARBA" id="ARBA00023015"/>
    </source>
</evidence>
<evidence type="ECO:0000256" key="5">
    <source>
        <dbReference type="ARBA" id="ARBA00023163"/>
    </source>
</evidence>
<dbReference type="AlphaFoldDB" id="A0A6A6HFB1"/>
<dbReference type="EMBL" id="ML991783">
    <property type="protein sequence ID" value="KAF2236727.1"/>
    <property type="molecule type" value="Genomic_DNA"/>
</dbReference>
<feature type="region of interest" description="Disordered" evidence="9">
    <location>
        <begin position="161"/>
        <end position="190"/>
    </location>
</feature>
<proteinExistence type="inferred from homology"/>
<evidence type="ECO:0000256" key="7">
    <source>
        <dbReference type="ARBA" id="ARBA00032014"/>
    </source>
</evidence>
<comment type="subunit">
    <text evidence="8">Component of the Mediator complex.</text>
</comment>
<keyword evidence="6 8" id="KW-0539">Nucleus</keyword>
<protein>
    <recommendedName>
        <fullName evidence="3 8">Mediator of RNA polymerase II transcription subunit 17</fullName>
    </recommendedName>
    <alternativeName>
        <fullName evidence="7 8">Mediator complex subunit 17</fullName>
    </alternativeName>
</protein>
<dbReference type="OrthoDB" id="5319830at2759"/>
<feature type="compositionally biased region" description="Pro residues" evidence="9">
    <location>
        <begin position="122"/>
        <end position="133"/>
    </location>
</feature>
<feature type="region of interest" description="Disordered" evidence="9">
    <location>
        <begin position="121"/>
        <end position="143"/>
    </location>
</feature>
<evidence type="ECO:0000313" key="10">
    <source>
        <dbReference type="EMBL" id="KAF2236727.1"/>
    </source>
</evidence>
<evidence type="ECO:0000313" key="11">
    <source>
        <dbReference type="Proteomes" id="UP000800092"/>
    </source>
</evidence>
<name>A0A6A6HFB1_VIRVR</name>
<keyword evidence="4 8" id="KW-0805">Transcription regulation</keyword>
<gene>
    <name evidence="8" type="primary">MED17</name>
    <name evidence="10" type="ORF">EV356DRAFT_512493</name>
</gene>
<sequence>MAQSQPESPSFSLSLRPWPSLETEDSLNSTISRIFESRGHFKDIIEQKLVNEIELEQDSNLESVLGLGQPNENEDELDPKTRREKLYIAKTEMWQGLHQAQQEVLMVQDLVSLLLRKESDLPLPPANPMPPGPTKAKTKKGAEKSMTDYVLDNTPVKSMGLKESSSAAEVPAKLETRREEEEKVSQGHRMKSLNKSVDSLLDAATRLNREVEKETKYWEQILTIREDGWSLTKFPRERHNLAVSFGFSEARGEYKARGTAALQIGETGNIVLDEALTANTKTIRVRVLENCQVMGSSYVPQNGVRADFLTAELVQRARDSLFDEELFQELTRESRLLLPYNVTMDENKIRIRYPGPDTGSQNSGVPAREILIDLVGKDEMSTIGDRTEDLECQGIALALRVLLSYAHKQRLHHRSRIPHPISEGQSAELRPVILRIFIGYLQQKVTLDAIRSDLDQRVLLFGQGGLKFNYTLRNISPDLSSWLSKQKHTVVATAKPQASTSFADFVNALSVPLETRVALTMEHSTSSFNTELAEVLLRTHLSPPLFGTQFALEILDPKLKPAETLETESYDSLEDLTSALNSILSSHLLQSSALSKNGWKTVMGRNIATKGDSKSQSKRKRIERRDSRALDVKCGRRVRIQTL</sequence>
<evidence type="ECO:0000256" key="9">
    <source>
        <dbReference type="SAM" id="MobiDB-lite"/>
    </source>
</evidence>
<reference evidence="10" key="1">
    <citation type="journal article" date="2020" name="Stud. Mycol.">
        <title>101 Dothideomycetes genomes: a test case for predicting lifestyles and emergence of pathogens.</title>
        <authorList>
            <person name="Haridas S."/>
            <person name="Albert R."/>
            <person name="Binder M."/>
            <person name="Bloem J."/>
            <person name="Labutti K."/>
            <person name="Salamov A."/>
            <person name="Andreopoulos B."/>
            <person name="Baker S."/>
            <person name="Barry K."/>
            <person name="Bills G."/>
            <person name="Bluhm B."/>
            <person name="Cannon C."/>
            <person name="Castanera R."/>
            <person name="Culley D."/>
            <person name="Daum C."/>
            <person name="Ezra D."/>
            <person name="Gonzalez J."/>
            <person name="Henrissat B."/>
            <person name="Kuo A."/>
            <person name="Liang C."/>
            <person name="Lipzen A."/>
            <person name="Lutzoni F."/>
            <person name="Magnuson J."/>
            <person name="Mondo S."/>
            <person name="Nolan M."/>
            <person name="Ohm R."/>
            <person name="Pangilinan J."/>
            <person name="Park H.-J."/>
            <person name="Ramirez L."/>
            <person name="Alfaro M."/>
            <person name="Sun H."/>
            <person name="Tritt A."/>
            <person name="Yoshinaga Y."/>
            <person name="Zwiers L.-H."/>
            <person name="Turgeon B."/>
            <person name="Goodwin S."/>
            <person name="Spatafora J."/>
            <person name="Crous P."/>
            <person name="Grigoriev I."/>
        </authorList>
    </citation>
    <scope>NUCLEOTIDE SEQUENCE</scope>
    <source>
        <strain evidence="10">Tuck. ex Michener</strain>
    </source>
</reference>
<accession>A0A6A6HFB1</accession>
<evidence type="ECO:0000256" key="3">
    <source>
        <dbReference type="ARBA" id="ARBA00019610"/>
    </source>
</evidence>
<dbReference type="GO" id="GO:0070847">
    <property type="term" value="C:core mediator complex"/>
    <property type="evidence" value="ECO:0007669"/>
    <property type="project" value="TreeGrafter"/>
</dbReference>
<keyword evidence="8" id="KW-0010">Activator</keyword>
<feature type="region of interest" description="Disordered" evidence="9">
    <location>
        <begin position="1"/>
        <end position="21"/>
    </location>
</feature>
<keyword evidence="5 8" id="KW-0804">Transcription</keyword>